<dbReference type="EMBL" id="CP013650">
    <property type="protein sequence ID" value="ALS98865.1"/>
    <property type="molecule type" value="Genomic_DNA"/>
</dbReference>
<keyword evidence="1" id="KW-0472">Membrane</keyword>
<accession>A0A0U3AJD8</accession>
<dbReference type="OrthoDB" id="8601734at2"/>
<dbReference type="STRING" id="1526571.AT746_11665"/>
<reference evidence="2 3" key="1">
    <citation type="submission" date="2015-12" db="EMBL/GenBank/DDBJ databases">
        <title>Complete genome of Lacimicrobium alkaliphilum KCTC 32984.</title>
        <authorList>
            <person name="Kim S.-G."/>
            <person name="Lee Y.-J."/>
        </authorList>
    </citation>
    <scope>NUCLEOTIDE SEQUENCE [LARGE SCALE GENOMIC DNA]</scope>
    <source>
        <strain evidence="2 3">YelD216</strain>
    </source>
</reference>
<organism evidence="2 3">
    <name type="scientific">Lacimicrobium alkaliphilum</name>
    <dbReference type="NCBI Taxonomy" id="1526571"/>
    <lineage>
        <taxon>Bacteria</taxon>
        <taxon>Pseudomonadati</taxon>
        <taxon>Pseudomonadota</taxon>
        <taxon>Gammaproteobacteria</taxon>
        <taxon>Alteromonadales</taxon>
        <taxon>Alteromonadaceae</taxon>
        <taxon>Lacimicrobium</taxon>
    </lineage>
</organism>
<keyword evidence="1" id="KW-0812">Transmembrane</keyword>
<proteinExistence type="predicted"/>
<evidence type="ECO:0000313" key="3">
    <source>
        <dbReference type="Proteomes" id="UP000068447"/>
    </source>
</evidence>
<keyword evidence="1" id="KW-1133">Transmembrane helix</keyword>
<evidence type="ECO:0000256" key="1">
    <source>
        <dbReference type="SAM" id="Phobius"/>
    </source>
</evidence>
<dbReference type="AlphaFoldDB" id="A0A0U3AJD8"/>
<dbReference type="Proteomes" id="UP000068447">
    <property type="component" value="Chromosome"/>
</dbReference>
<dbReference type="KEGG" id="lal:AT746_11665"/>
<name>A0A0U3AJD8_9ALTE</name>
<sequence>MLWEFVATIIAGVGAAGIALFLRWLSNKKAPKWLIPVFAGLGMLGFQIQSEYNWYQHQLSLLPEGIEVVREVQEQSWYRPWSYLWPQTLRFMAVDVKNAAANQQHPHLMLVDLYFFQRRASARRVPQVIDCHAGARAHFSAELSVNATGQQADSDWVKLDKEDPLLLTVCTQ</sequence>
<feature type="transmembrane region" description="Helical" evidence="1">
    <location>
        <begin position="6"/>
        <end position="25"/>
    </location>
</feature>
<keyword evidence="3" id="KW-1185">Reference proteome</keyword>
<gene>
    <name evidence="2" type="ORF">AT746_11665</name>
</gene>
<protein>
    <submittedName>
        <fullName evidence="2">Uncharacterized protein</fullName>
    </submittedName>
</protein>
<dbReference type="RefSeq" id="WP_062480508.1">
    <property type="nucleotide sequence ID" value="NZ_CP013650.1"/>
</dbReference>
<evidence type="ECO:0000313" key="2">
    <source>
        <dbReference type="EMBL" id="ALS98865.1"/>
    </source>
</evidence>